<gene>
    <name evidence="4" type="ORF">DEA37_0005723</name>
</gene>
<dbReference type="SMART" id="SM00311">
    <property type="entry name" value="PWI"/>
    <property type="match status" value="1"/>
</dbReference>
<comment type="caution">
    <text evidence="4">The sequence shown here is derived from an EMBL/GenBank/DDBJ whole genome shotgun (WGS) entry which is preliminary data.</text>
</comment>
<feature type="compositionally biased region" description="Polar residues" evidence="2">
    <location>
        <begin position="190"/>
        <end position="203"/>
    </location>
</feature>
<feature type="region of interest" description="Disordered" evidence="2">
    <location>
        <begin position="190"/>
        <end position="679"/>
    </location>
</feature>
<dbReference type="InterPro" id="IPR036483">
    <property type="entry name" value="PWI_dom_sf"/>
</dbReference>
<dbReference type="GO" id="GO:0005681">
    <property type="term" value="C:spliceosomal complex"/>
    <property type="evidence" value="ECO:0007669"/>
    <property type="project" value="TreeGrafter"/>
</dbReference>
<dbReference type="GO" id="GO:0048024">
    <property type="term" value="P:regulation of mRNA splicing, via spliceosome"/>
    <property type="evidence" value="ECO:0007669"/>
    <property type="project" value="TreeGrafter"/>
</dbReference>
<feature type="compositionally biased region" description="Acidic residues" evidence="2">
    <location>
        <begin position="495"/>
        <end position="505"/>
    </location>
</feature>
<dbReference type="SUPFAM" id="SSF101233">
    <property type="entry name" value="PWI domain"/>
    <property type="match status" value="1"/>
</dbReference>
<dbReference type="PANTHER" id="PTHR23148:SF0">
    <property type="entry name" value="SERINE_ARGININE REPETITIVE MATRIX PROTEIN 1"/>
    <property type="match status" value="1"/>
</dbReference>
<dbReference type="InterPro" id="IPR002483">
    <property type="entry name" value="PWI_dom"/>
</dbReference>
<evidence type="ECO:0000256" key="1">
    <source>
        <dbReference type="ARBA" id="ARBA00022664"/>
    </source>
</evidence>
<feature type="compositionally biased region" description="Basic and acidic residues" evidence="2">
    <location>
        <begin position="230"/>
        <end position="242"/>
    </location>
</feature>
<feature type="compositionally biased region" description="Basic residues" evidence="2">
    <location>
        <begin position="243"/>
        <end position="257"/>
    </location>
</feature>
<organism evidence="4 5">
    <name type="scientific">Paragonimus westermani</name>
    <dbReference type="NCBI Taxonomy" id="34504"/>
    <lineage>
        <taxon>Eukaryota</taxon>
        <taxon>Metazoa</taxon>
        <taxon>Spiralia</taxon>
        <taxon>Lophotrochozoa</taxon>
        <taxon>Platyhelminthes</taxon>
        <taxon>Trematoda</taxon>
        <taxon>Digenea</taxon>
        <taxon>Plagiorchiida</taxon>
        <taxon>Troglotremata</taxon>
        <taxon>Troglotrematidae</taxon>
        <taxon>Paragonimus</taxon>
    </lineage>
</organism>
<dbReference type="Pfam" id="PF01480">
    <property type="entry name" value="PWI"/>
    <property type="match status" value="1"/>
</dbReference>
<dbReference type="GO" id="GO:0003723">
    <property type="term" value="F:RNA binding"/>
    <property type="evidence" value="ECO:0007669"/>
    <property type="project" value="TreeGrafter"/>
</dbReference>
<feature type="compositionally biased region" description="Basic and acidic residues" evidence="2">
    <location>
        <begin position="425"/>
        <end position="446"/>
    </location>
</feature>
<dbReference type="EMBL" id="QNGE01004559">
    <property type="protein sequence ID" value="KAA3672771.1"/>
    <property type="molecule type" value="Genomic_DNA"/>
</dbReference>
<dbReference type="Proteomes" id="UP000324629">
    <property type="component" value="Unassembled WGS sequence"/>
</dbReference>
<feature type="compositionally biased region" description="Basic and acidic residues" evidence="2">
    <location>
        <begin position="301"/>
        <end position="311"/>
    </location>
</feature>
<protein>
    <submittedName>
        <fullName evidence="4">Serine/arginine repetitive matrix protein 1</fullName>
    </submittedName>
</protein>
<keyword evidence="1" id="KW-0507">mRNA processing</keyword>
<dbReference type="GO" id="GO:0006397">
    <property type="term" value="P:mRNA processing"/>
    <property type="evidence" value="ECO:0007669"/>
    <property type="project" value="UniProtKB-KW"/>
</dbReference>
<dbReference type="AlphaFoldDB" id="A0A5J4NAX1"/>
<dbReference type="InterPro" id="IPR052225">
    <property type="entry name" value="Ser/Arg_repetitive_matrix"/>
</dbReference>
<proteinExistence type="predicted"/>
<keyword evidence="5" id="KW-1185">Reference proteome</keyword>
<sequence>MTDAGFFKGTSAEQDARFADKKKKLMKTMKFGDNLSQKVDMTRINLDCIRPWVAKRITELLNFEDEVVCNYVLNQLEERHPDPKEIQINITGFLNSKNARIFLTELWDLLLSAMENLDGVPNAFLEAKKTEILRRQEEEQRMQLDLRRKEEELRLKGSNLTIARTSIAGGPNQVSAGLPGTQIQKTTSLIETTNPTTTSQVVCSESIKALSRHRSHSSASSTSSPRHPRHDNLKKEKVDPLSRSRRSNRRHHHRRRSSNSSASSDLEDHAHARSDYRETRSRHRSKSEDTDGRKLNQRPAPDSDWRKDLMAGRRRSPPEMPENSYYGYEKRRKERRSSGERYREHRRREGSSSHRISPDNELHNESARRDHRESRHRTDYRDVEHNSRPQEHRKRCHVSQSPCHKEVVPNLYADRTDGFLSRSQPAKEGHGVLPVRDKELRTEKRSLRSVGQLPKCSNFRRHTRSPSPEGPSLPPDDASSKKVVGRDVSSSSSDSETEDSDDSSSDGDSGSSASSSSSSSAESSGSGESEPNNQQPSSKADERTPEGPALPPGIVTGEPEGPALPVSSDLQEWTDNLRSVSKNSVVSSSDTESSGDSSGSGSSESDSGTSDSSDEEPAHKAMKLTGTKQARIPGSSACSLIRAERPRSTQNVPREGHKNAKDPKAVSKKDQREENAEEDLRRRALASLIRASGDGRVASSLSP</sequence>
<evidence type="ECO:0000259" key="3">
    <source>
        <dbReference type="PROSITE" id="PS51025"/>
    </source>
</evidence>
<evidence type="ECO:0000256" key="2">
    <source>
        <dbReference type="SAM" id="MobiDB-lite"/>
    </source>
</evidence>
<name>A0A5J4NAX1_9TREM</name>
<reference evidence="4 5" key="1">
    <citation type="journal article" date="2019" name="Gigascience">
        <title>Whole-genome sequence of the oriental lung fluke Paragonimus westermani.</title>
        <authorList>
            <person name="Oey H."/>
            <person name="Zakrzewski M."/>
            <person name="Narain K."/>
            <person name="Devi K.R."/>
            <person name="Agatsuma T."/>
            <person name="Nawaratna S."/>
            <person name="Gobert G.N."/>
            <person name="Jones M.K."/>
            <person name="Ragan M.A."/>
            <person name="McManus D.P."/>
            <person name="Krause L."/>
        </authorList>
    </citation>
    <scope>NUCLEOTIDE SEQUENCE [LARGE SCALE GENOMIC DNA]</scope>
    <source>
        <strain evidence="4 5">IND2009</strain>
    </source>
</reference>
<feature type="compositionally biased region" description="Low complexity" evidence="2">
    <location>
        <begin position="506"/>
        <end position="530"/>
    </location>
</feature>
<feature type="domain" description="PWI" evidence="3">
    <location>
        <begin position="28"/>
        <end position="127"/>
    </location>
</feature>
<dbReference type="PANTHER" id="PTHR23148">
    <property type="entry name" value="SERINE/ARGININE REGULATED NUCLEAR MATRIX PROTEIN"/>
    <property type="match status" value="1"/>
</dbReference>
<accession>A0A5J4NAX1</accession>
<feature type="compositionally biased region" description="Low complexity" evidence="2">
    <location>
        <begin position="584"/>
        <end position="611"/>
    </location>
</feature>
<dbReference type="PROSITE" id="PS51025">
    <property type="entry name" value="PWI"/>
    <property type="match status" value="1"/>
</dbReference>
<feature type="compositionally biased region" description="Basic and acidic residues" evidence="2">
    <location>
        <begin position="328"/>
        <end position="390"/>
    </location>
</feature>
<feature type="compositionally biased region" description="Basic and acidic residues" evidence="2">
    <location>
        <begin position="654"/>
        <end position="679"/>
    </location>
</feature>
<evidence type="ECO:0000313" key="5">
    <source>
        <dbReference type="Proteomes" id="UP000324629"/>
    </source>
</evidence>
<feature type="compositionally biased region" description="Basic and acidic residues" evidence="2">
    <location>
        <begin position="266"/>
        <end position="279"/>
    </location>
</feature>
<dbReference type="Gene3D" id="1.20.1390.10">
    <property type="entry name" value="PWI domain"/>
    <property type="match status" value="1"/>
</dbReference>
<evidence type="ECO:0000313" key="4">
    <source>
        <dbReference type="EMBL" id="KAA3672771.1"/>
    </source>
</evidence>
<feature type="compositionally biased region" description="Polar residues" evidence="2">
    <location>
        <begin position="568"/>
        <end position="583"/>
    </location>
</feature>